<dbReference type="Proteomes" id="UP000574390">
    <property type="component" value="Unassembled WGS sequence"/>
</dbReference>
<comment type="caution">
    <text evidence="2">The sequence shown here is derived from an EMBL/GenBank/DDBJ whole genome shotgun (WGS) entry which is preliminary data.</text>
</comment>
<reference evidence="2 3" key="1">
    <citation type="submission" date="2020-04" db="EMBL/GenBank/DDBJ databases">
        <title>Perkinsus olseni comparative genomics.</title>
        <authorList>
            <person name="Bogema D.R."/>
        </authorList>
    </citation>
    <scope>NUCLEOTIDE SEQUENCE [LARGE SCALE GENOMIC DNA]</scope>
    <source>
        <strain evidence="2">ATCC PRA-205</strain>
    </source>
</reference>
<dbReference type="EMBL" id="JABANM010006341">
    <property type="protein sequence ID" value="KAF4746080.1"/>
    <property type="molecule type" value="Genomic_DNA"/>
</dbReference>
<evidence type="ECO:0000313" key="3">
    <source>
        <dbReference type="Proteomes" id="UP000574390"/>
    </source>
</evidence>
<name>A0A7J6TP32_PEROL</name>
<accession>A0A7J6TP32</accession>
<evidence type="ECO:0000313" key="2">
    <source>
        <dbReference type="EMBL" id="KAF4746080.1"/>
    </source>
</evidence>
<feature type="compositionally biased region" description="Basic and acidic residues" evidence="1">
    <location>
        <begin position="22"/>
        <end position="38"/>
    </location>
</feature>
<sequence length="158" mass="17677">GSTERILAPARPECISDAGEEDTSRREGTSKERADKKSLSPVPSLPRLYAIVSALGIMNSPFRYRGFGTSTTVARAAEEHWKSKNFDTLVYYTVASRSSKITDRLLQYEDPAIVFVVAHEALHVVEFLGDLANLSGQVHLRMSRVKIPYEYEEALADW</sequence>
<dbReference type="AlphaFoldDB" id="A0A7J6TP32"/>
<feature type="non-terminal residue" evidence="2">
    <location>
        <position position="158"/>
    </location>
</feature>
<evidence type="ECO:0000256" key="1">
    <source>
        <dbReference type="SAM" id="MobiDB-lite"/>
    </source>
</evidence>
<feature type="non-terminal residue" evidence="2">
    <location>
        <position position="1"/>
    </location>
</feature>
<gene>
    <name evidence="2" type="ORF">FOZ62_014766</name>
</gene>
<proteinExistence type="predicted"/>
<feature type="region of interest" description="Disordered" evidence="1">
    <location>
        <begin position="1"/>
        <end position="40"/>
    </location>
</feature>
<protein>
    <submittedName>
        <fullName evidence="2">Uncharacterized protein</fullName>
    </submittedName>
</protein>
<organism evidence="2 3">
    <name type="scientific">Perkinsus olseni</name>
    <name type="common">Perkinsus atlanticus</name>
    <dbReference type="NCBI Taxonomy" id="32597"/>
    <lineage>
        <taxon>Eukaryota</taxon>
        <taxon>Sar</taxon>
        <taxon>Alveolata</taxon>
        <taxon>Perkinsozoa</taxon>
        <taxon>Perkinsea</taxon>
        <taxon>Perkinsida</taxon>
        <taxon>Perkinsidae</taxon>
        <taxon>Perkinsus</taxon>
    </lineage>
</organism>